<dbReference type="GO" id="GO:0042448">
    <property type="term" value="P:progesterone metabolic process"/>
    <property type="evidence" value="ECO:0007669"/>
    <property type="project" value="TreeGrafter"/>
</dbReference>
<comment type="cofactor">
    <cofactor evidence="1 14">
        <name>heme</name>
        <dbReference type="ChEBI" id="CHEBI:30413"/>
    </cofactor>
</comment>
<evidence type="ECO:0000256" key="5">
    <source>
        <dbReference type="ARBA" id="ARBA00012109"/>
    </source>
</evidence>
<dbReference type="InterPro" id="IPR017972">
    <property type="entry name" value="Cyt_P450_CS"/>
</dbReference>
<evidence type="ECO:0000256" key="11">
    <source>
        <dbReference type="ARBA" id="ARBA00023004"/>
    </source>
</evidence>
<reference evidence="16 17" key="1">
    <citation type="journal article" date="2017" name="PLoS Biol.">
        <title>The sea cucumber genome provides insights into morphological evolution and visceral regeneration.</title>
        <authorList>
            <person name="Zhang X."/>
            <person name="Sun L."/>
            <person name="Yuan J."/>
            <person name="Sun Y."/>
            <person name="Gao Y."/>
            <person name="Zhang L."/>
            <person name="Li S."/>
            <person name="Dai H."/>
            <person name="Hamel J.F."/>
            <person name="Liu C."/>
            <person name="Yu Y."/>
            <person name="Liu S."/>
            <person name="Lin W."/>
            <person name="Guo K."/>
            <person name="Jin S."/>
            <person name="Xu P."/>
            <person name="Storey K.B."/>
            <person name="Huan P."/>
            <person name="Zhang T."/>
            <person name="Zhou Y."/>
            <person name="Zhang J."/>
            <person name="Lin C."/>
            <person name="Li X."/>
            <person name="Xing L."/>
            <person name="Huo D."/>
            <person name="Sun M."/>
            <person name="Wang L."/>
            <person name="Mercier A."/>
            <person name="Li F."/>
            <person name="Yang H."/>
            <person name="Xiang J."/>
        </authorList>
    </citation>
    <scope>NUCLEOTIDE SEQUENCE [LARGE SCALE GENOMIC DNA]</scope>
    <source>
        <strain evidence="16">Shaxun</strain>
        <tissue evidence="16">Muscle</tissue>
    </source>
</reference>
<dbReference type="STRING" id="307972.A0A2G8L6Z1"/>
<dbReference type="PROSITE" id="PS00086">
    <property type="entry name" value="CYTOCHROME_P450"/>
    <property type="match status" value="1"/>
</dbReference>
<dbReference type="InterPro" id="IPR001128">
    <property type="entry name" value="Cyt_P450"/>
</dbReference>
<dbReference type="Pfam" id="PF00067">
    <property type="entry name" value="p450"/>
    <property type="match status" value="1"/>
</dbReference>
<dbReference type="InterPro" id="IPR036396">
    <property type="entry name" value="Cyt_P450_sf"/>
</dbReference>
<evidence type="ECO:0000313" key="17">
    <source>
        <dbReference type="Proteomes" id="UP000230750"/>
    </source>
</evidence>
<dbReference type="EMBL" id="MRZV01000196">
    <property type="protein sequence ID" value="PIK55900.1"/>
    <property type="molecule type" value="Genomic_DNA"/>
</dbReference>
<dbReference type="CDD" id="cd11028">
    <property type="entry name" value="CYP1"/>
    <property type="match status" value="1"/>
</dbReference>
<dbReference type="Gene3D" id="1.10.630.10">
    <property type="entry name" value="Cytochrome P450"/>
    <property type="match status" value="1"/>
</dbReference>
<comment type="subcellular location">
    <subcellularLocation>
        <location evidence="3">Endoplasmic reticulum membrane</location>
        <topology evidence="3">Peripheral membrane protein</topology>
    </subcellularLocation>
    <subcellularLocation>
        <location evidence="2">Microsome membrane</location>
        <topology evidence="2">Peripheral membrane protein</topology>
    </subcellularLocation>
</comment>
<evidence type="ECO:0000256" key="2">
    <source>
        <dbReference type="ARBA" id="ARBA00004174"/>
    </source>
</evidence>
<evidence type="ECO:0000256" key="14">
    <source>
        <dbReference type="PIRSR" id="PIRSR602401-1"/>
    </source>
</evidence>
<keyword evidence="13" id="KW-0472">Membrane</keyword>
<protein>
    <recommendedName>
        <fullName evidence="5">unspecific monooxygenase</fullName>
        <ecNumber evidence="5">1.14.14.1</ecNumber>
    </recommendedName>
</protein>
<dbReference type="AlphaFoldDB" id="A0A2G8L6Z1"/>
<evidence type="ECO:0000256" key="12">
    <source>
        <dbReference type="ARBA" id="ARBA00023033"/>
    </source>
</evidence>
<keyword evidence="10 15" id="KW-0560">Oxidoreductase</keyword>
<dbReference type="GO" id="GO:0005789">
    <property type="term" value="C:endoplasmic reticulum membrane"/>
    <property type="evidence" value="ECO:0007669"/>
    <property type="project" value="UniProtKB-SubCell"/>
</dbReference>
<dbReference type="OrthoDB" id="1055148at2759"/>
<evidence type="ECO:0000256" key="1">
    <source>
        <dbReference type="ARBA" id="ARBA00001971"/>
    </source>
</evidence>
<evidence type="ECO:0000256" key="8">
    <source>
        <dbReference type="ARBA" id="ARBA00022824"/>
    </source>
</evidence>
<keyword evidence="12 15" id="KW-0503">Monooxygenase</keyword>
<dbReference type="GO" id="GO:0020037">
    <property type="term" value="F:heme binding"/>
    <property type="evidence" value="ECO:0007669"/>
    <property type="project" value="InterPro"/>
</dbReference>
<dbReference type="SUPFAM" id="SSF48264">
    <property type="entry name" value="Cytochrome P450"/>
    <property type="match status" value="1"/>
</dbReference>
<dbReference type="Proteomes" id="UP000230750">
    <property type="component" value="Unassembled WGS sequence"/>
</dbReference>
<evidence type="ECO:0000256" key="15">
    <source>
        <dbReference type="RuleBase" id="RU000461"/>
    </source>
</evidence>
<keyword evidence="7 14" id="KW-0479">Metal-binding</keyword>
<evidence type="ECO:0000256" key="9">
    <source>
        <dbReference type="ARBA" id="ARBA00022848"/>
    </source>
</evidence>
<evidence type="ECO:0000256" key="4">
    <source>
        <dbReference type="ARBA" id="ARBA00010617"/>
    </source>
</evidence>
<dbReference type="PRINTS" id="PR00385">
    <property type="entry name" value="P450"/>
</dbReference>
<organism evidence="16 17">
    <name type="scientific">Stichopus japonicus</name>
    <name type="common">Sea cucumber</name>
    <dbReference type="NCBI Taxonomy" id="307972"/>
    <lineage>
        <taxon>Eukaryota</taxon>
        <taxon>Metazoa</taxon>
        <taxon>Echinodermata</taxon>
        <taxon>Eleutherozoa</taxon>
        <taxon>Echinozoa</taxon>
        <taxon>Holothuroidea</taxon>
        <taxon>Aspidochirotacea</taxon>
        <taxon>Aspidochirotida</taxon>
        <taxon>Stichopodidae</taxon>
        <taxon>Apostichopus</taxon>
    </lineage>
</organism>
<evidence type="ECO:0000256" key="7">
    <source>
        <dbReference type="ARBA" id="ARBA00022723"/>
    </source>
</evidence>
<keyword evidence="9" id="KW-0492">Microsome</keyword>
<evidence type="ECO:0000313" key="16">
    <source>
        <dbReference type="EMBL" id="PIK55900.1"/>
    </source>
</evidence>
<proteinExistence type="inferred from homology"/>
<sequence length="484" mass="55216">MSSSSTTKQAKSVPGPRGLPILGNAHQLSNELHKTCAKLSNEYGDVFRIRIGSRDVVVLNGADAIRQALVRQSIDFAGRPDILSFRTYKKIIGENISFTSYSPGWKLHRKLAETALRTFTAGRQRSVLEEKVIFEVEELITFWTNNNNEEIVVDPANVIKLSVSNVMLSFIMGRRHELDNQKLLDFLSVSDDFAAATENGNPADFMPWLRYIAHGLVTKFENVLHSYKNWFGSYIEEHKRDFQVGSEEDILDYLCTATDGMNVNELAAAKITKETLQSTVYDLFGAGFDTVSSTLIWAVLYLITYPEIQERLYQELERNVGQNRNPNLDDRQNLPFTQAFLSETLRHSCVVPFTIPHATTRDVILGGKYNFRIPRDTVVFVNLHSVQHSKEVWDKPERFDPTRFLTEDGKELDQTKVEKTMAFGAGRRRCLGSELGRNELFLYVTNLVHKLSFSPYNKEELTMDYIPGLSVRPLPFKVRLTLRD</sequence>
<keyword evidence="8" id="KW-0256">Endoplasmic reticulum</keyword>
<dbReference type="EC" id="1.14.14.1" evidence="5"/>
<comment type="similarity">
    <text evidence="4 15">Belongs to the cytochrome P450 family.</text>
</comment>
<dbReference type="PANTHER" id="PTHR24289:SF21">
    <property type="entry name" value="CYTOCHROME P450 1A"/>
    <property type="match status" value="1"/>
</dbReference>
<dbReference type="GO" id="GO:0005506">
    <property type="term" value="F:iron ion binding"/>
    <property type="evidence" value="ECO:0007669"/>
    <property type="project" value="InterPro"/>
</dbReference>
<evidence type="ECO:0000256" key="10">
    <source>
        <dbReference type="ARBA" id="ARBA00023002"/>
    </source>
</evidence>
<dbReference type="FunFam" id="1.10.630.10:FF:000238">
    <property type="entry name" value="Cytochrome P450 2A6"/>
    <property type="match status" value="1"/>
</dbReference>
<keyword evidence="17" id="KW-1185">Reference proteome</keyword>
<dbReference type="GO" id="GO:0042446">
    <property type="term" value="P:hormone biosynthetic process"/>
    <property type="evidence" value="ECO:0007669"/>
    <property type="project" value="TreeGrafter"/>
</dbReference>
<accession>A0A2G8L6Z1</accession>
<keyword evidence="6 14" id="KW-0349">Heme</keyword>
<evidence type="ECO:0000256" key="6">
    <source>
        <dbReference type="ARBA" id="ARBA00022617"/>
    </source>
</evidence>
<dbReference type="PANTHER" id="PTHR24289">
    <property type="entry name" value="STEROID 17-ALPHA-HYDROXYLASE/17,20 LYASE"/>
    <property type="match status" value="1"/>
</dbReference>
<dbReference type="InterPro" id="IPR002401">
    <property type="entry name" value="Cyt_P450_E_grp-I"/>
</dbReference>
<dbReference type="GO" id="GO:0004508">
    <property type="term" value="F:steroid 17-alpha-monooxygenase activity"/>
    <property type="evidence" value="ECO:0007669"/>
    <property type="project" value="TreeGrafter"/>
</dbReference>
<keyword evidence="11 14" id="KW-0408">Iron</keyword>
<gene>
    <name evidence="16" type="ORF">BSL78_07170</name>
</gene>
<evidence type="ECO:0000256" key="13">
    <source>
        <dbReference type="ARBA" id="ARBA00023136"/>
    </source>
</evidence>
<evidence type="ECO:0000256" key="3">
    <source>
        <dbReference type="ARBA" id="ARBA00004406"/>
    </source>
</evidence>
<name>A0A2G8L6Z1_STIJA</name>
<dbReference type="PRINTS" id="PR00463">
    <property type="entry name" value="EP450I"/>
</dbReference>
<comment type="caution">
    <text evidence="16">The sequence shown here is derived from an EMBL/GenBank/DDBJ whole genome shotgun (WGS) entry which is preliminary data.</text>
</comment>
<feature type="binding site" description="axial binding residue" evidence="14">
    <location>
        <position position="430"/>
    </location>
    <ligand>
        <name>heme</name>
        <dbReference type="ChEBI" id="CHEBI:30413"/>
    </ligand>
    <ligandPart>
        <name>Fe</name>
        <dbReference type="ChEBI" id="CHEBI:18248"/>
    </ligandPart>
</feature>